<name>A0A0E9UFV7_ANGAN</name>
<reference evidence="1" key="2">
    <citation type="journal article" date="2015" name="Fish Shellfish Immunol.">
        <title>Early steps in the European eel (Anguilla anguilla)-Vibrio vulnificus interaction in the gills: Role of the RtxA13 toxin.</title>
        <authorList>
            <person name="Callol A."/>
            <person name="Pajuelo D."/>
            <person name="Ebbesson L."/>
            <person name="Teles M."/>
            <person name="MacKenzie S."/>
            <person name="Amaro C."/>
        </authorList>
    </citation>
    <scope>NUCLEOTIDE SEQUENCE</scope>
</reference>
<accession>A0A0E9UFV7</accession>
<sequence>MKVCLFLLFYF</sequence>
<proteinExistence type="predicted"/>
<reference evidence="1" key="1">
    <citation type="submission" date="2014-11" db="EMBL/GenBank/DDBJ databases">
        <authorList>
            <person name="Amaro Gonzalez C."/>
        </authorList>
    </citation>
    <scope>NUCLEOTIDE SEQUENCE</scope>
</reference>
<evidence type="ECO:0000313" key="1">
    <source>
        <dbReference type="EMBL" id="JAH64627.1"/>
    </source>
</evidence>
<dbReference type="EMBL" id="GBXM01043950">
    <property type="protein sequence ID" value="JAH64627.1"/>
    <property type="molecule type" value="Transcribed_RNA"/>
</dbReference>
<organism evidence="1">
    <name type="scientific">Anguilla anguilla</name>
    <name type="common">European freshwater eel</name>
    <name type="synonym">Muraena anguilla</name>
    <dbReference type="NCBI Taxonomy" id="7936"/>
    <lineage>
        <taxon>Eukaryota</taxon>
        <taxon>Metazoa</taxon>
        <taxon>Chordata</taxon>
        <taxon>Craniata</taxon>
        <taxon>Vertebrata</taxon>
        <taxon>Euteleostomi</taxon>
        <taxon>Actinopterygii</taxon>
        <taxon>Neopterygii</taxon>
        <taxon>Teleostei</taxon>
        <taxon>Anguilliformes</taxon>
        <taxon>Anguillidae</taxon>
        <taxon>Anguilla</taxon>
    </lineage>
</organism>
<protein>
    <submittedName>
        <fullName evidence="1">Uncharacterized protein</fullName>
    </submittedName>
</protein>